<dbReference type="Proteomes" id="UP000325787">
    <property type="component" value="Chromosome"/>
</dbReference>
<feature type="domain" description="Beta-lactamase-related" evidence="2">
    <location>
        <begin position="577"/>
        <end position="894"/>
    </location>
</feature>
<keyword evidence="4" id="KW-1185">Reference proteome</keyword>
<dbReference type="InterPro" id="IPR012338">
    <property type="entry name" value="Beta-lactam/transpept-like"/>
</dbReference>
<dbReference type="InterPro" id="IPR029058">
    <property type="entry name" value="AB_hydrolase_fold"/>
</dbReference>
<accession>A0A5Q0H5U5</accession>
<evidence type="ECO:0000256" key="1">
    <source>
        <dbReference type="SAM" id="MobiDB-lite"/>
    </source>
</evidence>
<dbReference type="InterPro" id="IPR011042">
    <property type="entry name" value="6-blade_b-propeller_TolB-like"/>
</dbReference>
<protein>
    <submittedName>
        <fullName evidence="3">Serine hydrolase</fullName>
    </submittedName>
</protein>
<dbReference type="OrthoDB" id="262125at2"/>
<dbReference type="PANTHER" id="PTHR46825">
    <property type="entry name" value="D-ALANYL-D-ALANINE-CARBOXYPEPTIDASE/ENDOPEPTIDASE AMPH"/>
    <property type="match status" value="1"/>
</dbReference>
<name>A0A5Q0H5U5_SACSY</name>
<dbReference type="Gene3D" id="2.120.10.30">
    <property type="entry name" value="TolB, C-terminal domain"/>
    <property type="match status" value="2"/>
</dbReference>
<dbReference type="SUPFAM" id="SSF82171">
    <property type="entry name" value="DPP6 N-terminal domain-like"/>
    <property type="match status" value="1"/>
</dbReference>
<dbReference type="InterPro" id="IPR011659">
    <property type="entry name" value="WD40"/>
</dbReference>
<proteinExistence type="predicted"/>
<dbReference type="SUPFAM" id="SSF53474">
    <property type="entry name" value="alpha/beta-Hydrolases"/>
    <property type="match status" value="1"/>
</dbReference>
<dbReference type="GO" id="GO:0016787">
    <property type="term" value="F:hydrolase activity"/>
    <property type="evidence" value="ECO:0007669"/>
    <property type="project" value="UniProtKB-KW"/>
</dbReference>
<dbReference type="Gene3D" id="3.40.710.10">
    <property type="entry name" value="DD-peptidase/beta-lactamase superfamily"/>
    <property type="match status" value="1"/>
</dbReference>
<dbReference type="AlphaFoldDB" id="A0A5Q0H5U5"/>
<dbReference type="InterPro" id="IPR001466">
    <property type="entry name" value="Beta-lactam-related"/>
</dbReference>
<evidence type="ECO:0000259" key="2">
    <source>
        <dbReference type="Pfam" id="PF00144"/>
    </source>
</evidence>
<dbReference type="Pfam" id="PF07676">
    <property type="entry name" value="PD40"/>
    <property type="match status" value="3"/>
</dbReference>
<dbReference type="KEGG" id="ssyi:EKG83_32690"/>
<evidence type="ECO:0000313" key="4">
    <source>
        <dbReference type="Proteomes" id="UP000325787"/>
    </source>
</evidence>
<gene>
    <name evidence="3" type="ORF">EKG83_32690</name>
</gene>
<evidence type="ECO:0000313" key="3">
    <source>
        <dbReference type="EMBL" id="QFZ21519.1"/>
    </source>
</evidence>
<feature type="region of interest" description="Disordered" evidence="1">
    <location>
        <begin position="1"/>
        <end position="21"/>
    </location>
</feature>
<reference evidence="4" key="1">
    <citation type="journal article" date="2021" name="Curr. Microbiol.">
        <title>Complete genome of nocamycin-producing strain Saccharothrix syringae NRRL B-16468 reveals the biosynthetic potential for secondary metabolites.</title>
        <authorList>
            <person name="Mo X."/>
            <person name="Yang S."/>
        </authorList>
    </citation>
    <scope>NUCLEOTIDE SEQUENCE [LARGE SCALE GENOMIC DNA]</scope>
    <source>
        <strain evidence="4">ATCC 51364 / DSM 43886 / JCM 6844 / KCTC 9398 / NBRC 14523 / NRRL B-16468 / INA 2240</strain>
    </source>
</reference>
<dbReference type="EMBL" id="CP034550">
    <property type="protein sequence ID" value="QFZ21519.1"/>
    <property type="molecule type" value="Genomic_DNA"/>
</dbReference>
<dbReference type="Gene3D" id="3.40.50.1820">
    <property type="entry name" value="alpha/beta hydrolase"/>
    <property type="match status" value="1"/>
</dbReference>
<dbReference type="Pfam" id="PF00144">
    <property type="entry name" value="Beta-lactamase"/>
    <property type="match status" value="1"/>
</dbReference>
<sequence length="1015" mass="107139">MTRRLRIDDLTPSAVPERPALSPDGAHVAYVLRTVDTEADRDVRRLWRVPTRGGAPERLTAGWADTAPAWSPDGGRVAFLRAQDGPAQVWLLPAAGGEPTPLTALPLGAGEPVWSPDGTRIAFTAPVDRHAEPDRDDRARSRRAAAPAVVDRLDHRADGVRAHLHVVDVPTGGCRRITDGDWHAGRPSWSPDGTALAFAAATAPDADLTGHVPVHVVAAAGGVPARVGPADLVAGHVAWTADGTALLVVAAPGPGGPTRLLRVPPAGGPPADLVAGGGAGAPPVLVDDGRAVLFRDRGRLCSVPVDGGTPRPVPTAGLVVSDPAVAGGRVVVVRRTPTSRGELVCLDPATGAEAVLTDHGAPVPFPEEEREFTASDGTAVHGRLVRDPSFPGPRPVLLDLHDGPHDAEALHRELAARGWVVLLLDADARHPLEPLDRLIAEGLVDPARQAVAGHGSTAHRLTGQGDRFAAAVVDGLRPGRAPGGPLRERDHGRTPTLFLHGAEDAHVTRQWHAALRARGVPTRLVLYPGGAGFPPSHRLDHHRRLVDWVERHAAPTAAPRPDPDHWRRRLAALARLHDVPGAVLGVLRVRPGGEDDLVEVAHGVLNLATGVPTTTDSLFQIGSITKVWTAALVLRLVDEGLLDLDAPVVDVLPELRLADPEVTKRVTARHLLTHTSGIDGDVFTDTGRGDDCVAEYVARLGEVAQNHPPGATWSYCNSGFVLAGRVVEQLTGGTWDAALRELLITPLGLRATGTLPEEALLHRAAVGHTGTRPEPVPVWGLPRSVGPAGLIHSTAAEVLAFARLHLTGGLAPDGTRVLGESAVAAMAARQAELPAGHLPGESMGLGWFRTDWHGRALVCHDGNTPGQSAYLRVLPDAGLAVVLLTNSDGSQPLAEQLLGEVFAELAGVTPPPGPRPPDEPVTADARPHLGTYERAGQRIEVLVGEAGPRLRTTATGPLAELEDDPVQEYDLVAVGRDRYVVWEPRWRAWVPVTFHRLPTGERYVHVGVRATPKVG</sequence>
<dbReference type="PANTHER" id="PTHR46825:SF9">
    <property type="entry name" value="BETA-LACTAMASE-RELATED DOMAIN-CONTAINING PROTEIN"/>
    <property type="match status" value="1"/>
</dbReference>
<dbReference type="Gene3D" id="2.40.10.480">
    <property type="match status" value="1"/>
</dbReference>
<keyword evidence="3" id="KW-0378">Hydrolase</keyword>
<dbReference type="RefSeq" id="WP_033435057.1">
    <property type="nucleotide sequence ID" value="NZ_CP034550.1"/>
</dbReference>
<dbReference type="InterPro" id="IPR050491">
    <property type="entry name" value="AmpC-like"/>
</dbReference>
<organism evidence="3 4">
    <name type="scientific">Saccharothrix syringae</name>
    <name type="common">Nocardiopsis syringae</name>
    <dbReference type="NCBI Taxonomy" id="103733"/>
    <lineage>
        <taxon>Bacteria</taxon>
        <taxon>Bacillati</taxon>
        <taxon>Actinomycetota</taxon>
        <taxon>Actinomycetes</taxon>
        <taxon>Pseudonocardiales</taxon>
        <taxon>Pseudonocardiaceae</taxon>
        <taxon>Saccharothrix</taxon>
    </lineage>
</organism>
<dbReference type="SUPFAM" id="SSF56601">
    <property type="entry name" value="beta-lactamase/transpeptidase-like"/>
    <property type="match status" value="1"/>
</dbReference>